<dbReference type="AlphaFoldDB" id="A0A1I7MQB9"/>
<evidence type="ECO:0000313" key="10">
    <source>
        <dbReference type="Proteomes" id="UP000198881"/>
    </source>
</evidence>
<evidence type="ECO:0000256" key="6">
    <source>
        <dbReference type="ARBA" id="ARBA00022989"/>
    </source>
</evidence>
<dbReference type="PANTHER" id="PTHR30472">
    <property type="entry name" value="FERRIC ENTEROBACTIN TRANSPORT SYSTEM PERMEASE PROTEIN"/>
    <property type="match status" value="1"/>
</dbReference>
<dbReference type="InterPro" id="IPR037294">
    <property type="entry name" value="ABC_BtuC-like"/>
</dbReference>
<keyword evidence="5 8" id="KW-0812">Transmembrane</keyword>
<evidence type="ECO:0000256" key="7">
    <source>
        <dbReference type="ARBA" id="ARBA00023136"/>
    </source>
</evidence>
<dbReference type="GO" id="GO:0005886">
    <property type="term" value="C:plasma membrane"/>
    <property type="evidence" value="ECO:0007669"/>
    <property type="project" value="UniProtKB-SubCell"/>
</dbReference>
<dbReference type="Gene3D" id="1.10.3470.10">
    <property type="entry name" value="ABC transporter involved in vitamin B12 uptake, BtuC"/>
    <property type="match status" value="1"/>
</dbReference>
<dbReference type="EMBL" id="FPCG01000009">
    <property type="protein sequence ID" value="SFV24098.1"/>
    <property type="molecule type" value="Genomic_DNA"/>
</dbReference>
<dbReference type="CDD" id="cd06550">
    <property type="entry name" value="TM_ABC_iron-siderophores_like"/>
    <property type="match status" value="1"/>
</dbReference>
<gene>
    <name evidence="9" type="ORF">SAMN04487966_109126</name>
</gene>
<feature type="transmembrane region" description="Helical" evidence="8">
    <location>
        <begin position="99"/>
        <end position="118"/>
    </location>
</feature>
<dbReference type="SUPFAM" id="SSF81345">
    <property type="entry name" value="ABC transporter involved in vitamin B12 uptake, BtuC"/>
    <property type="match status" value="1"/>
</dbReference>
<comment type="similarity">
    <text evidence="2">Belongs to the binding-protein-dependent transport system permease family. FecCD subfamily.</text>
</comment>
<dbReference type="PANTHER" id="PTHR30472:SF1">
    <property type="entry name" value="FE(3+) DICITRATE TRANSPORT SYSTEM PERMEASE PROTEIN FECC-RELATED"/>
    <property type="match status" value="1"/>
</dbReference>
<sequence>MPAGRQTGRSAAFVLVPLVVLMLGCLAALALGARAVDPATTLQVLLGGTDGSAAEGIDAAAVLSRIPRTVTAVLVGAALGVTGAALQGATRNPLGDPSLLGLSAGAMLAVAAGLALGVPATLVPIIGLAVAGTLVAAVVVYAVAGTASRMATGTGGAPGPLSLVLAGAAITAGCTALTTALLVLFPAVLDRFRFWTVGSVARTSLEDAALLAPLILVGILVVVLCAPGLDALSLGDELAHGLGARPVRTRVLLLGSAVVLTAAAVALAGPVGFVGLMVPHALRRFHPLSTRVLVFGCALWGAVLLVAADLFGRLVVAPQEIHIGVTTVVLGVPVLLVLLRRKAVSL</sequence>
<feature type="transmembrane region" description="Helical" evidence="8">
    <location>
        <begin position="321"/>
        <end position="339"/>
    </location>
</feature>
<feature type="transmembrane region" description="Helical" evidence="8">
    <location>
        <begin position="290"/>
        <end position="315"/>
    </location>
</feature>
<feature type="transmembrane region" description="Helical" evidence="8">
    <location>
        <begin position="252"/>
        <end position="278"/>
    </location>
</feature>
<evidence type="ECO:0000256" key="5">
    <source>
        <dbReference type="ARBA" id="ARBA00022692"/>
    </source>
</evidence>
<proteinExistence type="inferred from homology"/>
<feature type="transmembrane region" description="Helical" evidence="8">
    <location>
        <begin position="164"/>
        <end position="189"/>
    </location>
</feature>
<dbReference type="Pfam" id="PF01032">
    <property type="entry name" value="FecCD"/>
    <property type="match status" value="1"/>
</dbReference>
<dbReference type="Proteomes" id="UP000198881">
    <property type="component" value="Unassembled WGS sequence"/>
</dbReference>
<keyword evidence="7 8" id="KW-0472">Membrane</keyword>
<dbReference type="GO" id="GO:0033214">
    <property type="term" value="P:siderophore-iron import into cell"/>
    <property type="evidence" value="ECO:0007669"/>
    <property type="project" value="TreeGrafter"/>
</dbReference>
<comment type="subcellular location">
    <subcellularLocation>
        <location evidence="1">Cell membrane</location>
        <topology evidence="1">Multi-pass membrane protein</topology>
    </subcellularLocation>
</comment>
<keyword evidence="3" id="KW-0813">Transport</keyword>
<reference evidence="9 10" key="1">
    <citation type="submission" date="2016-10" db="EMBL/GenBank/DDBJ databases">
        <authorList>
            <person name="de Groot N.N."/>
        </authorList>
    </citation>
    <scope>NUCLEOTIDE SEQUENCE [LARGE SCALE GENOMIC DNA]</scope>
    <source>
        <strain evidence="9 10">CGMCC 1.7054</strain>
    </source>
</reference>
<evidence type="ECO:0000256" key="8">
    <source>
        <dbReference type="SAM" id="Phobius"/>
    </source>
</evidence>
<organism evidence="9 10">
    <name type="scientific">Micrococcus terreus</name>
    <dbReference type="NCBI Taxonomy" id="574650"/>
    <lineage>
        <taxon>Bacteria</taxon>
        <taxon>Bacillati</taxon>
        <taxon>Actinomycetota</taxon>
        <taxon>Actinomycetes</taxon>
        <taxon>Micrococcales</taxon>
        <taxon>Micrococcaceae</taxon>
        <taxon>Micrococcus</taxon>
    </lineage>
</organism>
<evidence type="ECO:0000256" key="4">
    <source>
        <dbReference type="ARBA" id="ARBA00022475"/>
    </source>
</evidence>
<dbReference type="InterPro" id="IPR000522">
    <property type="entry name" value="ABC_transptr_permease_BtuC"/>
</dbReference>
<feature type="transmembrane region" description="Helical" evidence="8">
    <location>
        <begin position="125"/>
        <end position="144"/>
    </location>
</feature>
<evidence type="ECO:0000256" key="2">
    <source>
        <dbReference type="ARBA" id="ARBA00007935"/>
    </source>
</evidence>
<keyword evidence="10" id="KW-1185">Reference proteome</keyword>
<keyword evidence="6 8" id="KW-1133">Transmembrane helix</keyword>
<dbReference type="GO" id="GO:0022857">
    <property type="term" value="F:transmembrane transporter activity"/>
    <property type="evidence" value="ECO:0007669"/>
    <property type="project" value="InterPro"/>
</dbReference>
<protein>
    <submittedName>
        <fullName evidence="9">Iron complex transport system permease protein</fullName>
    </submittedName>
</protein>
<evidence type="ECO:0000256" key="3">
    <source>
        <dbReference type="ARBA" id="ARBA00022448"/>
    </source>
</evidence>
<keyword evidence="4" id="KW-1003">Cell membrane</keyword>
<accession>A0A1I7MQB9</accession>
<dbReference type="PROSITE" id="PS51257">
    <property type="entry name" value="PROKAR_LIPOPROTEIN"/>
    <property type="match status" value="1"/>
</dbReference>
<evidence type="ECO:0000256" key="1">
    <source>
        <dbReference type="ARBA" id="ARBA00004651"/>
    </source>
</evidence>
<feature type="transmembrane region" description="Helical" evidence="8">
    <location>
        <begin position="210"/>
        <end position="232"/>
    </location>
</feature>
<name>A0A1I7MQB9_9MICC</name>
<evidence type="ECO:0000313" key="9">
    <source>
        <dbReference type="EMBL" id="SFV24098.1"/>
    </source>
</evidence>
<dbReference type="STRING" id="574650.SAMN04487966_109126"/>